<sequence>MKCVTSVKYLVRVNGELTESFVPERGLRQGDPLSPYLFLLCAEAFSSLLMHAEVDGRIGGTVDELIDPGTGMWDVQLVEQTFCRADADLILALPVHVEMDNCVAWRYDKRGLFSVKSAYKHKNLEERRSIEQQWRGFKQGAVETNMGFEVSRQDSPFHMEDGTQYNCNKNGAETEGMELEIKCVMCDRLDEDGTHLFLQM</sequence>
<evidence type="ECO:0000313" key="1">
    <source>
        <dbReference type="EMBL" id="RLN16725.1"/>
    </source>
</evidence>
<dbReference type="STRING" id="4540.A0A3L6S6X2"/>
<reference evidence="2" key="1">
    <citation type="journal article" date="2019" name="Nat. Commun.">
        <title>The genome of broomcorn millet.</title>
        <authorList>
            <person name="Zou C."/>
            <person name="Miki D."/>
            <person name="Li D."/>
            <person name="Tang Q."/>
            <person name="Xiao L."/>
            <person name="Rajput S."/>
            <person name="Deng P."/>
            <person name="Jia W."/>
            <person name="Huang R."/>
            <person name="Zhang M."/>
            <person name="Sun Y."/>
            <person name="Hu J."/>
            <person name="Fu X."/>
            <person name="Schnable P.S."/>
            <person name="Li F."/>
            <person name="Zhang H."/>
            <person name="Feng B."/>
            <person name="Zhu X."/>
            <person name="Liu R."/>
            <person name="Schnable J.C."/>
            <person name="Zhu J.-K."/>
            <person name="Zhang H."/>
        </authorList>
    </citation>
    <scope>NUCLEOTIDE SEQUENCE [LARGE SCALE GENOMIC DNA]</scope>
</reference>
<dbReference type="OrthoDB" id="1724700at2759"/>
<comment type="caution">
    <text evidence="1">The sequence shown here is derived from an EMBL/GenBank/DDBJ whole genome shotgun (WGS) entry which is preliminary data.</text>
</comment>
<gene>
    <name evidence="1" type="ORF">C2845_PM02G40570</name>
</gene>
<dbReference type="InterPro" id="IPR052343">
    <property type="entry name" value="Retrotransposon-Effector_Assoc"/>
</dbReference>
<proteinExistence type="predicted"/>
<name>A0A3L6S6X2_PANMI</name>
<evidence type="ECO:0008006" key="3">
    <source>
        <dbReference type="Google" id="ProtNLM"/>
    </source>
</evidence>
<accession>A0A3L6S6X2</accession>
<dbReference type="PANTHER" id="PTHR46890">
    <property type="entry name" value="NON-LTR RETROLELEMENT REVERSE TRANSCRIPTASE-LIKE PROTEIN-RELATED"/>
    <property type="match status" value="1"/>
</dbReference>
<evidence type="ECO:0000313" key="2">
    <source>
        <dbReference type="Proteomes" id="UP000275267"/>
    </source>
</evidence>
<dbReference type="AlphaFoldDB" id="A0A3L6S6X2"/>
<organism evidence="1 2">
    <name type="scientific">Panicum miliaceum</name>
    <name type="common">Proso millet</name>
    <name type="synonym">Broomcorn millet</name>
    <dbReference type="NCBI Taxonomy" id="4540"/>
    <lineage>
        <taxon>Eukaryota</taxon>
        <taxon>Viridiplantae</taxon>
        <taxon>Streptophyta</taxon>
        <taxon>Embryophyta</taxon>
        <taxon>Tracheophyta</taxon>
        <taxon>Spermatophyta</taxon>
        <taxon>Magnoliopsida</taxon>
        <taxon>Liliopsida</taxon>
        <taxon>Poales</taxon>
        <taxon>Poaceae</taxon>
        <taxon>PACMAD clade</taxon>
        <taxon>Panicoideae</taxon>
        <taxon>Panicodae</taxon>
        <taxon>Paniceae</taxon>
        <taxon>Panicinae</taxon>
        <taxon>Panicum</taxon>
        <taxon>Panicum sect. Panicum</taxon>
    </lineage>
</organism>
<keyword evidence="2" id="KW-1185">Reference proteome</keyword>
<dbReference type="PANTHER" id="PTHR46890:SF48">
    <property type="entry name" value="RNA-DIRECTED DNA POLYMERASE"/>
    <property type="match status" value="1"/>
</dbReference>
<protein>
    <recommendedName>
        <fullName evidence="3">Reverse transcriptase domain-containing protein</fullName>
    </recommendedName>
</protein>
<dbReference type="Proteomes" id="UP000275267">
    <property type="component" value="Unassembled WGS sequence"/>
</dbReference>
<dbReference type="EMBL" id="PQIB02000005">
    <property type="protein sequence ID" value="RLN16725.1"/>
    <property type="molecule type" value="Genomic_DNA"/>
</dbReference>